<dbReference type="InterPro" id="IPR005849">
    <property type="entry name" value="GalP_Utransf_N"/>
</dbReference>
<dbReference type="InterPro" id="IPR000766">
    <property type="entry name" value="GalP_uridyl_Trfase_II"/>
</dbReference>
<evidence type="ECO:0000256" key="7">
    <source>
        <dbReference type="ARBA" id="ARBA00022695"/>
    </source>
</evidence>
<evidence type="ECO:0000256" key="9">
    <source>
        <dbReference type="ARBA" id="ARBA00023277"/>
    </source>
</evidence>
<evidence type="ECO:0000256" key="2">
    <source>
        <dbReference type="ARBA" id="ARBA00004496"/>
    </source>
</evidence>
<dbReference type="InterPro" id="IPR005850">
    <property type="entry name" value="GalP_Utransf_C"/>
</dbReference>
<keyword evidence="7 10" id="KW-0548">Nucleotidyltransferase</keyword>
<dbReference type="AlphaFoldDB" id="A0A938XS38"/>
<dbReference type="NCBIfam" id="TIGR01239">
    <property type="entry name" value="galT_2"/>
    <property type="match status" value="1"/>
</dbReference>
<dbReference type="EC" id="2.7.7.12" evidence="10"/>
<dbReference type="PIRSF" id="PIRSF006005">
    <property type="entry name" value="GalT_BS"/>
    <property type="match status" value="1"/>
</dbReference>
<dbReference type="Pfam" id="PF01087">
    <property type="entry name" value="GalP_UDP_transf"/>
    <property type="match status" value="1"/>
</dbReference>
<comment type="catalytic activity">
    <reaction evidence="1 10">
        <text>alpha-D-galactose 1-phosphate + UDP-alpha-D-glucose = alpha-D-glucose 1-phosphate + UDP-alpha-D-galactose</text>
        <dbReference type="Rhea" id="RHEA:13989"/>
        <dbReference type="ChEBI" id="CHEBI:58336"/>
        <dbReference type="ChEBI" id="CHEBI:58601"/>
        <dbReference type="ChEBI" id="CHEBI:58885"/>
        <dbReference type="ChEBI" id="CHEBI:66914"/>
        <dbReference type="EC" id="2.7.7.12"/>
    </reaction>
</comment>
<name>A0A938XS38_9FIRM</name>
<sequence length="511" mass="59121">MENIKLAIEKLLKYGLEHDLLKKWDVVPARNSLMDLLNIKEPAEQKCAELNYQVPESPQEILDEMLDYAADKGILEKDTVTYRDLFDTKLMAQLMPRQSEVAADFWQTAENESIKQATNDYYALSQYSNYIRQDRIAKNMSWTTTTEYGDLEITINLSKPEKDPEAIADAKNEAETNYPQCYLCLENVGYPGRLDHPARQTHRVIPIELQEEQWFLQYSPYVYYNEHCIVFYEEHSPMNINEQTFNTVLDFVEQIPHYFLGSNADLPLVGGSILNHDHFQGGHHTFPMEKADIKEEFTHPDFPGVTVGIVDWPMSVIRLRAKDKEKLSALGGIIHRNWKEYSDLDRNIKAYTEGQRHNTTTPIARKNDESYELDLVLRNNRKSEEHPAGIFHPHQELHHIKKENIGLIEVMGRAILPGRLKEELAAIEDFLTGSKKYNRDNLSPDLVKHSQWIEEMLDEYGSNLEEEQARKKIKSEVGLIFKNVLEDAGVYKRSKDGQAGFKEFLAQIDIS</sequence>
<keyword evidence="6 10" id="KW-0808">Transferase</keyword>
<keyword evidence="14" id="KW-1185">Reference proteome</keyword>
<dbReference type="NCBIfam" id="NF003629">
    <property type="entry name" value="PRK05270.1-2"/>
    <property type="match status" value="1"/>
</dbReference>
<evidence type="ECO:0000313" key="13">
    <source>
        <dbReference type="EMBL" id="MBM7556666.1"/>
    </source>
</evidence>
<keyword evidence="5 10" id="KW-0963">Cytoplasm</keyword>
<dbReference type="PANTHER" id="PTHR39191">
    <property type="entry name" value="GALACTOSE-1-PHOSPHATE URIDYLYLTRANSFERASE"/>
    <property type="match status" value="1"/>
</dbReference>
<dbReference type="GO" id="GO:0006012">
    <property type="term" value="P:galactose metabolic process"/>
    <property type="evidence" value="ECO:0007669"/>
    <property type="project" value="UniProtKB-UniRule"/>
</dbReference>
<dbReference type="HAMAP" id="MF_00571">
    <property type="entry name" value="GalP_UDP_trans"/>
    <property type="match status" value="1"/>
</dbReference>
<dbReference type="PANTHER" id="PTHR39191:SF1">
    <property type="entry name" value="DUF4922 DOMAIN-CONTAINING PROTEIN"/>
    <property type="match status" value="1"/>
</dbReference>
<feature type="domain" description="Galactose-1-phosphate uridyl transferase C-terminal" evidence="12">
    <location>
        <begin position="253"/>
        <end position="426"/>
    </location>
</feature>
<comment type="similarity">
    <text evidence="4 10">Belongs to the galactose-1-phosphate uridylyltransferase type 2 family.</text>
</comment>
<comment type="caution">
    <text evidence="13">The sequence shown here is derived from an EMBL/GenBank/DDBJ whole genome shotgun (WGS) entry which is preliminary data.</text>
</comment>
<dbReference type="GO" id="GO:0005737">
    <property type="term" value="C:cytoplasm"/>
    <property type="evidence" value="ECO:0007669"/>
    <property type="project" value="UniProtKB-SubCell"/>
</dbReference>
<evidence type="ECO:0000313" key="14">
    <source>
        <dbReference type="Proteomes" id="UP000774000"/>
    </source>
</evidence>
<dbReference type="EMBL" id="JAFBDQ010000006">
    <property type="protein sequence ID" value="MBM7556666.1"/>
    <property type="molecule type" value="Genomic_DNA"/>
</dbReference>
<dbReference type="RefSeq" id="WP_204701441.1">
    <property type="nucleotide sequence ID" value="NZ_JAFBDQ010000006.1"/>
</dbReference>
<evidence type="ECO:0000259" key="12">
    <source>
        <dbReference type="Pfam" id="PF02744"/>
    </source>
</evidence>
<evidence type="ECO:0000256" key="10">
    <source>
        <dbReference type="HAMAP-Rule" id="MF_00571"/>
    </source>
</evidence>
<dbReference type="GO" id="GO:0008108">
    <property type="term" value="F:UDP-glucose:hexose-1-phosphate uridylyltransferase activity"/>
    <property type="evidence" value="ECO:0007669"/>
    <property type="project" value="UniProtKB-UniRule"/>
</dbReference>
<dbReference type="Proteomes" id="UP000774000">
    <property type="component" value="Unassembled WGS sequence"/>
</dbReference>
<evidence type="ECO:0000256" key="1">
    <source>
        <dbReference type="ARBA" id="ARBA00001107"/>
    </source>
</evidence>
<dbReference type="Pfam" id="PF02744">
    <property type="entry name" value="GalP_UDP_tr_C"/>
    <property type="match status" value="1"/>
</dbReference>
<comment type="subcellular location">
    <subcellularLocation>
        <location evidence="2 10">Cytoplasm</location>
    </subcellularLocation>
</comment>
<gene>
    <name evidence="10" type="primary">galT</name>
    <name evidence="13" type="ORF">JOC47_001517</name>
</gene>
<keyword evidence="9 10" id="KW-0119">Carbohydrate metabolism</keyword>
<evidence type="ECO:0000256" key="8">
    <source>
        <dbReference type="ARBA" id="ARBA00023144"/>
    </source>
</evidence>
<comment type="pathway">
    <text evidence="3 10">Carbohydrate metabolism; galactose metabolism.</text>
</comment>
<organism evidence="13 14">
    <name type="scientific">Halanaerobacter jeridensis</name>
    <dbReference type="NCBI Taxonomy" id="706427"/>
    <lineage>
        <taxon>Bacteria</taxon>
        <taxon>Bacillati</taxon>
        <taxon>Bacillota</taxon>
        <taxon>Clostridia</taxon>
        <taxon>Halanaerobiales</taxon>
        <taxon>Halobacteroidaceae</taxon>
        <taxon>Halanaerobacter</taxon>
    </lineage>
</organism>
<evidence type="ECO:0000256" key="4">
    <source>
        <dbReference type="ARBA" id="ARBA00008706"/>
    </source>
</evidence>
<accession>A0A938XS38</accession>
<evidence type="ECO:0000259" key="11">
    <source>
        <dbReference type="Pfam" id="PF01087"/>
    </source>
</evidence>
<protein>
    <recommendedName>
        <fullName evidence="10">Galactose-1-phosphate uridylyltransferase</fullName>
        <shortName evidence="10">Gal-1-P uridylyltransferase</shortName>
        <ecNumber evidence="10">2.7.7.12</ecNumber>
    </recommendedName>
    <alternativeName>
        <fullName evidence="10">UDP-glucose--hexose-1-phosphate uridylyltransferase</fullName>
    </alternativeName>
</protein>
<evidence type="ECO:0000256" key="3">
    <source>
        <dbReference type="ARBA" id="ARBA00004947"/>
    </source>
</evidence>
<feature type="domain" description="Galactose-1-phosphate uridyl transferase N-terminal" evidence="11">
    <location>
        <begin position="57"/>
        <end position="237"/>
    </location>
</feature>
<reference evidence="13" key="1">
    <citation type="submission" date="2021-01" db="EMBL/GenBank/DDBJ databases">
        <title>Genomic Encyclopedia of Type Strains, Phase IV (KMG-IV): sequencing the most valuable type-strain genomes for metagenomic binning, comparative biology and taxonomic classification.</title>
        <authorList>
            <person name="Goeker M."/>
        </authorList>
    </citation>
    <scope>NUCLEOTIDE SEQUENCE</scope>
    <source>
        <strain evidence="13">DSM 23230</strain>
    </source>
</reference>
<evidence type="ECO:0000256" key="6">
    <source>
        <dbReference type="ARBA" id="ARBA00022679"/>
    </source>
</evidence>
<proteinExistence type="inferred from homology"/>
<evidence type="ECO:0000256" key="5">
    <source>
        <dbReference type="ARBA" id="ARBA00022490"/>
    </source>
</evidence>
<keyword evidence="8 10" id="KW-0299">Galactose metabolism</keyword>